<proteinExistence type="inferred from homology"/>
<reference evidence="13 14" key="1">
    <citation type="submission" date="2018-12" db="EMBL/GenBank/DDBJ databases">
        <authorList>
            <person name="Yang Y."/>
        </authorList>
    </citation>
    <scope>NUCLEOTIDE SEQUENCE [LARGE SCALE GENOMIC DNA]</scope>
    <source>
        <strain evidence="13 14">L-25-5w-1</strain>
    </source>
</reference>
<evidence type="ECO:0000256" key="10">
    <source>
        <dbReference type="SAM" id="MobiDB-lite"/>
    </source>
</evidence>
<feature type="domain" description="Type II secretion system protein GspG C-terminal" evidence="12">
    <location>
        <begin position="42"/>
        <end position="149"/>
    </location>
</feature>
<dbReference type="NCBIfam" id="TIGR02532">
    <property type="entry name" value="IV_pilin_GFxxxE"/>
    <property type="match status" value="1"/>
</dbReference>
<keyword evidence="4" id="KW-1003">Cell membrane</keyword>
<dbReference type="PROSITE" id="PS00409">
    <property type="entry name" value="PROKAR_NTER_METHYL"/>
    <property type="match status" value="1"/>
</dbReference>
<keyword evidence="8 11" id="KW-1133">Transmembrane helix</keyword>
<dbReference type="Proteomes" id="UP000277007">
    <property type="component" value="Unassembled WGS sequence"/>
</dbReference>
<evidence type="ECO:0000256" key="11">
    <source>
        <dbReference type="SAM" id="Phobius"/>
    </source>
</evidence>
<keyword evidence="9 11" id="KW-0472">Membrane</keyword>
<keyword evidence="5" id="KW-0488">Methylation</keyword>
<dbReference type="PANTHER" id="PTHR30093">
    <property type="entry name" value="GENERAL SECRETION PATHWAY PROTEIN G"/>
    <property type="match status" value="1"/>
</dbReference>
<organism evidence="13 14">
    <name type="scientific">Azospirillum griseum</name>
    <dbReference type="NCBI Taxonomy" id="2496639"/>
    <lineage>
        <taxon>Bacteria</taxon>
        <taxon>Pseudomonadati</taxon>
        <taxon>Pseudomonadota</taxon>
        <taxon>Alphaproteobacteria</taxon>
        <taxon>Rhodospirillales</taxon>
        <taxon>Azospirillaceae</taxon>
        <taxon>Azospirillum</taxon>
    </lineage>
</organism>
<evidence type="ECO:0000313" key="13">
    <source>
        <dbReference type="EMBL" id="RTR20187.1"/>
    </source>
</evidence>
<protein>
    <recommendedName>
        <fullName evidence="3">Type II secretion system core protein G</fullName>
    </recommendedName>
</protein>
<dbReference type="InterPro" id="IPR013545">
    <property type="entry name" value="T2SS_protein-GspG_C"/>
</dbReference>
<dbReference type="Gene3D" id="3.30.700.10">
    <property type="entry name" value="Glycoprotein, Type 4 Pilin"/>
    <property type="match status" value="1"/>
</dbReference>
<dbReference type="InterPro" id="IPR045584">
    <property type="entry name" value="Pilin-like"/>
</dbReference>
<dbReference type="InterPro" id="IPR000983">
    <property type="entry name" value="Bac_GSPG_pilin"/>
</dbReference>
<dbReference type="GO" id="GO:0015627">
    <property type="term" value="C:type II protein secretion system complex"/>
    <property type="evidence" value="ECO:0007669"/>
    <property type="project" value="InterPro"/>
</dbReference>
<evidence type="ECO:0000256" key="7">
    <source>
        <dbReference type="ARBA" id="ARBA00022692"/>
    </source>
</evidence>
<dbReference type="PRINTS" id="PR00813">
    <property type="entry name" value="BCTERIALGSPG"/>
</dbReference>
<dbReference type="InterPro" id="IPR010054">
    <property type="entry name" value="Type2_sec_GspG"/>
</dbReference>
<keyword evidence="14" id="KW-1185">Reference proteome</keyword>
<keyword evidence="6" id="KW-0997">Cell inner membrane</keyword>
<dbReference type="Pfam" id="PF07963">
    <property type="entry name" value="N_methyl"/>
    <property type="match status" value="1"/>
</dbReference>
<feature type="region of interest" description="Disordered" evidence="10">
    <location>
        <begin position="128"/>
        <end position="149"/>
    </location>
</feature>
<dbReference type="PANTHER" id="PTHR30093:SF45">
    <property type="entry name" value="TYPE II SECRETION SYSTEM CORE PROTEIN G"/>
    <property type="match status" value="1"/>
</dbReference>
<gene>
    <name evidence="13" type="primary">gspG</name>
    <name evidence="13" type="ORF">EJ903_11645</name>
</gene>
<evidence type="ECO:0000256" key="1">
    <source>
        <dbReference type="ARBA" id="ARBA00004377"/>
    </source>
</evidence>
<comment type="subcellular location">
    <subcellularLocation>
        <location evidence="1">Cell inner membrane</location>
        <topology evidence="1">Single-pass membrane protein</topology>
    </subcellularLocation>
</comment>
<evidence type="ECO:0000256" key="9">
    <source>
        <dbReference type="ARBA" id="ARBA00023136"/>
    </source>
</evidence>
<dbReference type="OrthoDB" id="9795612at2"/>
<evidence type="ECO:0000256" key="3">
    <source>
        <dbReference type="ARBA" id="ARBA00020042"/>
    </source>
</evidence>
<comment type="caution">
    <text evidence="13">The sequence shown here is derived from an EMBL/GenBank/DDBJ whole genome shotgun (WGS) entry which is preliminary data.</text>
</comment>
<dbReference type="GO" id="GO:0005886">
    <property type="term" value="C:plasma membrane"/>
    <property type="evidence" value="ECO:0007669"/>
    <property type="project" value="UniProtKB-SubCell"/>
</dbReference>
<feature type="transmembrane region" description="Helical" evidence="11">
    <location>
        <begin position="20"/>
        <end position="47"/>
    </location>
</feature>
<comment type="similarity">
    <text evidence="2">Belongs to the GSP G family.</text>
</comment>
<evidence type="ECO:0000259" key="12">
    <source>
        <dbReference type="Pfam" id="PF08334"/>
    </source>
</evidence>
<dbReference type="EMBL" id="RXMA01000009">
    <property type="protein sequence ID" value="RTR20187.1"/>
    <property type="molecule type" value="Genomic_DNA"/>
</dbReference>
<evidence type="ECO:0000256" key="2">
    <source>
        <dbReference type="ARBA" id="ARBA00009984"/>
    </source>
</evidence>
<dbReference type="GO" id="GO:0015628">
    <property type="term" value="P:protein secretion by the type II secretion system"/>
    <property type="evidence" value="ECO:0007669"/>
    <property type="project" value="InterPro"/>
</dbReference>
<dbReference type="AlphaFoldDB" id="A0A431VIQ6"/>
<sequence>MNSHSNPPSRPQPAAREAGFTLIELLVVLVILGLLAGLVGPQVLSYVGGSKTKSAKLQIEQLGAALDLYRLDVGRYPTTAQGLKALVEAPAGVNGWHGPYLAKGGTVPADPWNTPFVYRAPGQGRPFDLISLGRDGREGGTGEDEDIRN</sequence>
<dbReference type="Pfam" id="PF08334">
    <property type="entry name" value="T2SSG"/>
    <property type="match status" value="1"/>
</dbReference>
<evidence type="ECO:0000256" key="4">
    <source>
        <dbReference type="ARBA" id="ARBA00022475"/>
    </source>
</evidence>
<dbReference type="InterPro" id="IPR012902">
    <property type="entry name" value="N_methyl_site"/>
</dbReference>
<dbReference type="NCBIfam" id="TIGR01710">
    <property type="entry name" value="typeII_sec_gspG"/>
    <property type="match status" value="1"/>
</dbReference>
<keyword evidence="7 11" id="KW-0812">Transmembrane</keyword>
<evidence type="ECO:0000256" key="5">
    <source>
        <dbReference type="ARBA" id="ARBA00022481"/>
    </source>
</evidence>
<evidence type="ECO:0000313" key="14">
    <source>
        <dbReference type="Proteomes" id="UP000277007"/>
    </source>
</evidence>
<evidence type="ECO:0000256" key="8">
    <source>
        <dbReference type="ARBA" id="ARBA00022989"/>
    </source>
</evidence>
<name>A0A431VIQ6_9PROT</name>
<accession>A0A431VIQ6</accession>
<evidence type="ECO:0000256" key="6">
    <source>
        <dbReference type="ARBA" id="ARBA00022519"/>
    </source>
</evidence>
<dbReference type="RefSeq" id="WP_126615320.1">
    <property type="nucleotide sequence ID" value="NZ_JBHUCY010000033.1"/>
</dbReference>
<dbReference type="SUPFAM" id="SSF54523">
    <property type="entry name" value="Pili subunits"/>
    <property type="match status" value="1"/>
</dbReference>